<dbReference type="InterPro" id="IPR001753">
    <property type="entry name" value="Enoyl-CoA_hydra/iso"/>
</dbReference>
<keyword evidence="5" id="KW-0456">Lyase</keyword>
<accession>A0A2K8KZ89</accession>
<proteinExistence type="inferred from homology"/>
<evidence type="ECO:0000313" key="5">
    <source>
        <dbReference type="EMBL" id="ATX77706.1"/>
    </source>
</evidence>
<dbReference type="GO" id="GO:0004300">
    <property type="term" value="F:enoyl-CoA hydratase activity"/>
    <property type="evidence" value="ECO:0007669"/>
    <property type="project" value="UniProtKB-EC"/>
</dbReference>
<sequence length="247" mass="27318">MSEIETRLNNGVLEVQFNRPEKKNAITEQMYRRLGDIFIGARSNSEVAVILITGQKSCFTAGNDLQDFLDNPPVDDESAVFRFLQTVADFPKPLVAAVNGPAIGIGTTLLLHCDLVFSGESALFQLPFVKLGLVPEFASSYLLPLRVGHAKAAEWLLTGKTFDGQEAKAAGLINGVYNDEQFFSAAVHQAQALAQLPLESLIITKRLMKQTYMAKTLQTMEEEGELFRKRLASDDFKQAVTRFLSRS</sequence>
<dbReference type="CDD" id="cd06558">
    <property type="entry name" value="crotonase-like"/>
    <property type="match status" value="1"/>
</dbReference>
<dbReference type="Gene3D" id="1.10.12.10">
    <property type="entry name" value="Lyase 2-enoyl-coa Hydratase, Chain A, domain 2"/>
    <property type="match status" value="1"/>
</dbReference>
<protein>
    <submittedName>
        <fullName evidence="5">Enoyl-CoA hydratase</fullName>
        <ecNumber evidence="5">4.2.1.17</ecNumber>
    </submittedName>
</protein>
<evidence type="ECO:0000256" key="1">
    <source>
        <dbReference type="ARBA" id="ARBA00004275"/>
    </source>
</evidence>
<dbReference type="InterPro" id="IPR029045">
    <property type="entry name" value="ClpP/crotonase-like_dom_sf"/>
</dbReference>
<dbReference type="Pfam" id="PF00378">
    <property type="entry name" value="ECH_1"/>
    <property type="match status" value="1"/>
</dbReference>
<keyword evidence="3" id="KW-0576">Peroxisome</keyword>
<dbReference type="PANTHER" id="PTHR43684:SF1">
    <property type="entry name" value="ENOYL-COA DELTA ISOMERASE 2"/>
    <property type="match status" value="1"/>
</dbReference>
<dbReference type="EMBL" id="CP011797">
    <property type="protein sequence ID" value="ATX77706.1"/>
    <property type="molecule type" value="Genomic_DNA"/>
</dbReference>
<evidence type="ECO:0000313" key="6">
    <source>
        <dbReference type="Proteomes" id="UP000229757"/>
    </source>
</evidence>
<gene>
    <name evidence="5" type="ORF">REIFOR_02582</name>
</gene>
<comment type="similarity">
    <text evidence="2">Belongs to the enoyl-CoA hydratase/isomerase family.</text>
</comment>
<comment type="subcellular location">
    <subcellularLocation>
        <location evidence="1">Peroxisome</location>
    </subcellularLocation>
</comment>
<dbReference type="RefSeq" id="WP_100257945.1">
    <property type="nucleotide sequence ID" value="NZ_CP011797.1"/>
</dbReference>
<dbReference type="PANTHER" id="PTHR43684">
    <property type="match status" value="1"/>
</dbReference>
<keyword evidence="6" id="KW-1185">Reference proteome</keyword>
<dbReference type="Gene3D" id="3.90.226.10">
    <property type="entry name" value="2-enoyl-CoA Hydratase, Chain A, domain 1"/>
    <property type="match status" value="1"/>
</dbReference>
<organism evidence="5 6">
    <name type="scientific">Reinekea forsetii</name>
    <dbReference type="NCBI Taxonomy" id="1336806"/>
    <lineage>
        <taxon>Bacteria</taxon>
        <taxon>Pseudomonadati</taxon>
        <taxon>Pseudomonadota</taxon>
        <taxon>Gammaproteobacteria</taxon>
        <taxon>Oceanospirillales</taxon>
        <taxon>Saccharospirillaceae</taxon>
        <taxon>Reinekea</taxon>
    </lineage>
</organism>
<evidence type="ECO:0000256" key="4">
    <source>
        <dbReference type="ARBA" id="ARBA00023235"/>
    </source>
</evidence>
<dbReference type="OrthoDB" id="9797151at2"/>
<dbReference type="InterPro" id="IPR014748">
    <property type="entry name" value="Enoyl-CoA_hydra_C"/>
</dbReference>
<dbReference type="AlphaFoldDB" id="A0A2K8KZ89"/>
<evidence type="ECO:0000256" key="3">
    <source>
        <dbReference type="ARBA" id="ARBA00023140"/>
    </source>
</evidence>
<dbReference type="KEGG" id="rfo:REIFOR_02582"/>
<reference evidence="5 6" key="1">
    <citation type="journal article" date="2017" name="Environ. Microbiol.">
        <title>Genomic and physiological analyses of 'Reinekea forsetii' reveal a versatile opportunistic lifestyle during spring algae blooms.</title>
        <authorList>
            <person name="Avci B."/>
            <person name="Hahnke R.L."/>
            <person name="Chafee M."/>
            <person name="Fischer T."/>
            <person name="Gruber-Vodicka H."/>
            <person name="Tegetmeyer H.E."/>
            <person name="Harder J."/>
            <person name="Fuchs B.M."/>
            <person name="Amann R.I."/>
            <person name="Teeling H."/>
        </authorList>
    </citation>
    <scope>NUCLEOTIDE SEQUENCE [LARGE SCALE GENOMIC DNA]</scope>
    <source>
        <strain evidence="5 6">Hel1_31_D35</strain>
    </source>
</reference>
<dbReference type="SUPFAM" id="SSF52096">
    <property type="entry name" value="ClpP/crotonase"/>
    <property type="match status" value="1"/>
</dbReference>
<name>A0A2K8KZ89_9GAMM</name>
<dbReference type="Proteomes" id="UP000229757">
    <property type="component" value="Chromosome"/>
</dbReference>
<evidence type="ECO:0000256" key="2">
    <source>
        <dbReference type="ARBA" id="ARBA00005254"/>
    </source>
</evidence>
<dbReference type="GO" id="GO:0004165">
    <property type="term" value="F:delta(3)-delta(2)-enoyl-CoA isomerase activity"/>
    <property type="evidence" value="ECO:0007669"/>
    <property type="project" value="UniProtKB-ARBA"/>
</dbReference>
<keyword evidence="4" id="KW-0413">Isomerase</keyword>
<dbReference type="EC" id="4.2.1.17" evidence="5"/>
<dbReference type="InterPro" id="IPR051053">
    <property type="entry name" value="ECH/Chromodomain_protein"/>
</dbReference>